<dbReference type="Pfam" id="PF01193">
    <property type="entry name" value="RNA_pol_L"/>
    <property type="match status" value="1"/>
</dbReference>
<dbReference type="GO" id="GO:0055029">
    <property type="term" value="C:nuclear DNA-directed RNA polymerase complex"/>
    <property type="evidence" value="ECO:0007669"/>
    <property type="project" value="UniProtKB-ARBA"/>
</dbReference>
<reference evidence="9" key="1">
    <citation type="submission" date="2016-02" db="EMBL/GenBank/DDBJ databases">
        <title>Comparative genomics of biotechnologically important yeasts.</title>
        <authorList>
            <consortium name="DOE Joint Genome Institute"/>
            <person name="Riley R."/>
            <person name="Haridas S."/>
            <person name="Wolfe K.H."/>
            <person name="Lopes M.R."/>
            <person name="Hittinger C.T."/>
            <person name="Goker M."/>
            <person name="Salamov A."/>
            <person name="Wisecaver J."/>
            <person name="Long T.M."/>
            <person name="Aerts A.L."/>
            <person name="Barry K."/>
            <person name="Choi C."/>
            <person name="Clum A."/>
            <person name="Coughlan A.Y."/>
            <person name="Deshpande S."/>
            <person name="Douglass A.P."/>
            <person name="Hanson S.J."/>
            <person name="Klenk H.-P."/>
            <person name="Labutti K."/>
            <person name="Lapidus A."/>
            <person name="Lindquist E."/>
            <person name="Lipzen A."/>
            <person name="Meier-Kolthoff J.P."/>
            <person name="Ohm R.A."/>
            <person name="Otillar R.P."/>
            <person name="Pangilinan J."/>
            <person name="Peng Y."/>
            <person name="Rokas A."/>
            <person name="Rosa C.A."/>
            <person name="Scheuner C."/>
            <person name="Sibirny A.A."/>
            <person name="Slot J.C."/>
            <person name="Stielow J.B."/>
            <person name="Sun H."/>
            <person name="Kurtzman C.P."/>
            <person name="Blackwell M."/>
            <person name="Jeffries T.W."/>
            <person name="Grigoriev I.V."/>
        </authorList>
    </citation>
    <scope>NUCLEOTIDE SEQUENCE [LARGE SCALE GENOMIC DNA]</scope>
    <source>
        <strain evidence="9">NRRL Y-17796</strain>
    </source>
</reference>
<dbReference type="InterPro" id="IPR011262">
    <property type="entry name" value="DNA-dir_RNA_pol_insert"/>
</dbReference>
<dbReference type="SUPFAM" id="SSF56553">
    <property type="entry name" value="Insert subdomain of RNA polymerase alpha subunit"/>
    <property type="match status" value="1"/>
</dbReference>
<keyword evidence="5" id="KW-0539">Nucleus</keyword>
<dbReference type="InterPro" id="IPR011263">
    <property type="entry name" value="DNA-dir_RNA_pol_RpoA/D/Rpb3"/>
</dbReference>
<evidence type="ECO:0000313" key="8">
    <source>
        <dbReference type="EMBL" id="ODV92445.1"/>
    </source>
</evidence>
<dbReference type="InterPro" id="IPR001514">
    <property type="entry name" value="DNA-dir_RNA_pol_30-40kDasu_CS"/>
</dbReference>
<proteinExistence type="inferred from homology"/>
<dbReference type="Gene3D" id="3.30.1360.10">
    <property type="entry name" value="RNA polymerase, RBP11-like subunit"/>
    <property type="match status" value="1"/>
</dbReference>
<dbReference type="Gene3D" id="2.170.120.12">
    <property type="entry name" value="DNA-directed RNA polymerase, insert domain"/>
    <property type="match status" value="1"/>
</dbReference>
<evidence type="ECO:0000256" key="6">
    <source>
        <dbReference type="ARBA" id="ARBA00025804"/>
    </source>
</evidence>
<protein>
    <recommendedName>
        <fullName evidence="2">DNA-directed RNA polymerases I and III subunit RPAC1</fullName>
    </recommendedName>
</protein>
<dbReference type="PANTHER" id="PTHR11800">
    <property type="entry name" value="DNA-DIRECTED RNA POLYMERASE"/>
    <property type="match status" value="1"/>
</dbReference>
<comment type="subcellular location">
    <subcellularLocation>
        <location evidence="1">Nucleus</location>
    </subcellularLocation>
</comment>
<dbReference type="SUPFAM" id="SSF55257">
    <property type="entry name" value="RBP11-like subunits of RNA polymerase"/>
    <property type="match status" value="1"/>
</dbReference>
<dbReference type="NCBIfam" id="NF001988">
    <property type="entry name" value="PRK00783.1"/>
    <property type="match status" value="1"/>
</dbReference>
<keyword evidence="3" id="KW-0240">DNA-directed RNA polymerase</keyword>
<name>A0A1E4TL11_9ASCO</name>
<keyword evidence="9" id="KW-1185">Reference proteome</keyword>
<keyword evidence="4" id="KW-0804">Transcription</keyword>
<dbReference type="GO" id="GO:0006386">
    <property type="term" value="P:termination of RNA polymerase III transcription"/>
    <property type="evidence" value="ECO:0007669"/>
    <property type="project" value="EnsemblFungi"/>
</dbReference>
<dbReference type="GO" id="GO:0006361">
    <property type="term" value="P:transcription initiation at RNA polymerase I promoter"/>
    <property type="evidence" value="ECO:0007669"/>
    <property type="project" value="EnsemblFungi"/>
</dbReference>
<dbReference type="InterPro" id="IPR036603">
    <property type="entry name" value="RBP11-like"/>
</dbReference>
<dbReference type="OrthoDB" id="270173at2759"/>
<dbReference type="InterPro" id="IPR022842">
    <property type="entry name" value="RNAP_Rpo3/Rpb3/RPAC1"/>
</dbReference>
<accession>A0A1E4TL11</accession>
<dbReference type="GO" id="GO:0006384">
    <property type="term" value="P:transcription initiation at RNA polymerase III promoter"/>
    <property type="evidence" value="ECO:0007669"/>
    <property type="project" value="EnsemblFungi"/>
</dbReference>
<dbReference type="CDD" id="cd07032">
    <property type="entry name" value="RNAP_I_II_AC40"/>
    <property type="match status" value="1"/>
</dbReference>
<dbReference type="PANTHER" id="PTHR11800:SF13">
    <property type="entry name" value="DNA-DIRECTED RNA POLYMERASES I AND III SUBUNIT RPAC1"/>
    <property type="match status" value="1"/>
</dbReference>
<evidence type="ECO:0000256" key="5">
    <source>
        <dbReference type="ARBA" id="ARBA00023242"/>
    </source>
</evidence>
<dbReference type="InterPro" id="IPR033901">
    <property type="entry name" value="RNAPI/III_AC40"/>
</dbReference>
<evidence type="ECO:0000256" key="1">
    <source>
        <dbReference type="ARBA" id="ARBA00004123"/>
    </source>
</evidence>
<dbReference type="GO" id="GO:0042797">
    <property type="term" value="P:tRNA transcription by RNA polymerase III"/>
    <property type="evidence" value="ECO:0007669"/>
    <property type="project" value="EnsemblFungi"/>
</dbReference>
<dbReference type="HAMAP" id="MF_00320">
    <property type="entry name" value="RNApol_arch_Rpo3"/>
    <property type="match status" value="1"/>
</dbReference>
<dbReference type="InterPro" id="IPR036643">
    <property type="entry name" value="RNApol_insert_sf"/>
</dbReference>
<evidence type="ECO:0000259" key="7">
    <source>
        <dbReference type="SMART" id="SM00662"/>
    </source>
</evidence>
<evidence type="ECO:0000256" key="4">
    <source>
        <dbReference type="ARBA" id="ARBA00023163"/>
    </source>
</evidence>
<dbReference type="GO" id="GO:0003899">
    <property type="term" value="F:DNA-directed RNA polymerase activity"/>
    <property type="evidence" value="ECO:0007669"/>
    <property type="project" value="EnsemblFungi"/>
</dbReference>
<evidence type="ECO:0000313" key="9">
    <source>
        <dbReference type="Proteomes" id="UP000095023"/>
    </source>
</evidence>
<comment type="similarity">
    <text evidence="6">Belongs to the archaeal Rpo3/eukaryotic RPB3 RNA polymerase subunit family.</text>
</comment>
<dbReference type="AlphaFoldDB" id="A0A1E4TL11"/>
<dbReference type="Pfam" id="PF01000">
    <property type="entry name" value="RNA_pol_A_bac"/>
    <property type="match status" value="1"/>
</dbReference>
<evidence type="ECO:0000256" key="2">
    <source>
        <dbReference type="ARBA" id="ARBA00022083"/>
    </source>
</evidence>
<dbReference type="SMART" id="SM00662">
    <property type="entry name" value="RPOLD"/>
    <property type="match status" value="1"/>
</dbReference>
<feature type="domain" description="DNA-directed RNA polymerase RpoA/D/Rpb3-type" evidence="7">
    <location>
        <begin position="41"/>
        <end position="318"/>
    </location>
</feature>
<dbReference type="GO" id="GO:0003677">
    <property type="term" value="F:DNA binding"/>
    <property type="evidence" value="ECO:0007669"/>
    <property type="project" value="InterPro"/>
</dbReference>
<dbReference type="GO" id="GO:0006362">
    <property type="term" value="P:transcription elongation by RNA polymerase I"/>
    <property type="evidence" value="ECO:0007669"/>
    <property type="project" value="EnsemblFungi"/>
</dbReference>
<dbReference type="GO" id="GO:0006363">
    <property type="term" value="P:termination of RNA polymerase I transcription"/>
    <property type="evidence" value="ECO:0007669"/>
    <property type="project" value="EnsemblFungi"/>
</dbReference>
<organism evidence="8 9">
    <name type="scientific">Tortispora caseinolytica NRRL Y-17796</name>
    <dbReference type="NCBI Taxonomy" id="767744"/>
    <lineage>
        <taxon>Eukaryota</taxon>
        <taxon>Fungi</taxon>
        <taxon>Dikarya</taxon>
        <taxon>Ascomycota</taxon>
        <taxon>Saccharomycotina</taxon>
        <taxon>Trigonopsidomycetes</taxon>
        <taxon>Trigonopsidales</taxon>
        <taxon>Trigonopsidaceae</taxon>
        <taxon>Tortispora</taxon>
    </lineage>
</organism>
<sequence length="321" mass="36394">MNKDVEIFKDKVNLPHEDGEWTLELFKEKFKVDIAYLNSESTVFDLIGLDIPLVNAFRRILIAEVPTIAIEYVYVQKNTSVLQDEVLSQRLGLIPLRADPDRLMWYNRQEDAEPSENDTLVLNLSVKCERNPSAPKDAVEPKDLYINSSVYAKQLEFEPQGSQSEWFPEGVSAAYPDILIAKLRPGQEIDVTMHCMLGTGADHAKFSPVATASYRLLPTIEILGDPITGDLAKKFQNCFPKGVVGIDNTGKAYIEDARRDTVSREVLRHPEFEGKVKLGRKHDHSIFSIESTGAMTPDILFLKSVRILKEKCLLLRRYDLR</sequence>
<dbReference type="InterPro" id="IPR050518">
    <property type="entry name" value="Rpo3/RPB3_RNA_Pol_subunit"/>
</dbReference>
<evidence type="ECO:0000256" key="3">
    <source>
        <dbReference type="ARBA" id="ARBA00022478"/>
    </source>
</evidence>
<dbReference type="FunFam" id="2.170.120.12:FF:000003">
    <property type="entry name" value="Dna-directed rna polymerases i and iii subunit"/>
    <property type="match status" value="1"/>
</dbReference>
<gene>
    <name evidence="8" type="ORF">CANCADRAFT_1035</name>
</gene>
<dbReference type="GO" id="GO:0005666">
    <property type="term" value="C:RNA polymerase III complex"/>
    <property type="evidence" value="ECO:0007669"/>
    <property type="project" value="EnsemblFungi"/>
</dbReference>
<dbReference type="EMBL" id="KV453841">
    <property type="protein sequence ID" value="ODV92445.1"/>
    <property type="molecule type" value="Genomic_DNA"/>
</dbReference>
<dbReference type="GO" id="GO:0005736">
    <property type="term" value="C:RNA polymerase I complex"/>
    <property type="evidence" value="ECO:0007669"/>
    <property type="project" value="EnsemblFungi"/>
</dbReference>
<dbReference type="PROSITE" id="PS00446">
    <property type="entry name" value="RNA_POL_D_30KD"/>
    <property type="match status" value="1"/>
</dbReference>
<dbReference type="GO" id="GO:0046983">
    <property type="term" value="F:protein dimerization activity"/>
    <property type="evidence" value="ECO:0007669"/>
    <property type="project" value="InterPro"/>
</dbReference>
<dbReference type="Proteomes" id="UP000095023">
    <property type="component" value="Unassembled WGS sequence"/>
</dbReference>